<dbReference type="RefSeq" id="WP_069707797.1">
    <property type="nucleotide sequence ID" value="NZ_CP017075.1"/>
</dbReference>
<feature type="domain" description="Phage tail lysozyme" evidence="2">
    <location>
        <begin position="322"/>
        <end position="441"/>
    </location>
</feature>
<dbReference type="KEGG" id="nre:BES08_05890"/>
<keyword evidence="1" id="KW-0175">Coiled coil</keyword>
<name>A0A1D8A2H9_9SPHN</name>
<reference evidence="4" key="1">
    <citation type="journal article" date="2017" name="J. Biotechnol.">
        <title>Complete genome sequence of Novosphingobium resinovorum SA1, a versatile xenobiotic-degrading bacterium capable of utilizing sulfanilic acid.</title>
        <authorList>
            <person name="Hegedus B."/>
            <person name="Kos P.B."/>
            <person name="Balint B."/>
            <person name="Maroti G."/>
            <person name="Gan H.M."/>
            <person name="Perei K."/>
            <person name="Rakhely G."/>
        </authorList>
    </citation>
    <scope>NUCLEOTIDE SEQUENCE [LARGE SCALE GENOMIC DNA]</scope>
    <source>
        <strain evidence="4">SA1</strain>
    </source>
</reference>
<protein>
    <recommendedName>
        <fullName evidence="2">Phage tail lysozyme domain-containing protein</fullName>
    </recommendedName>
</protein>
<gene>
    <name evidence="3" type="ORF">BES08_05890</name>
</gene>
<feature type="coiled-coil region" evidence="1">
    <location>
        <begin position="203"/>
        <end position="240"/>
    </location>
</feature>
<dbReference type="AlphaFoldDB" id="A0A1D8A2H9"/>
<dbReference type="Pfam" id="PF18013">
    <property type="entry name" value="Phage_lysozyme2"/>
    <property type="match status" value="1"/>
</dbReference>
<dbReference type="Proteomes" id="UP000094626">
    <property type="component" value="Chromosome"/>
</dbReference>
<keyword evidence="4" id="KW-1185">Reference proteome</keyword>
<accession>A0A1D8A2H9</accession>
<evidence type="ECO:0000259" key="2">
    <source>
        <dbReference type="Pfam" id="PF18013"/>
    </source>
</evidence>
<proteinExistence type="predicted"/>
<evidence type="ECO:0000313" key="4">
    <source>
        <dbReference type="Proteomes" id="UP000094626"/>
    </source>
</evidence>
<dbReference type="InterPro" id="IPR041219">
    <property type="entry name" value="Phage_lysozyme2"/>
</dbReference>
<organism evidence="3 4">
    <name type="scientific">Novosphingobium resinovorum</name>
    <dbReference type="NCBI Taxonomy" id="158500"/>
    <lineage>
        <taxon>Bacteria</taxon>
        <taxon>Pseudomonadati</taxon>
        <taxon>Pseudomonadota</taxon>
        <taxon>Alphaproteobacteria</taxon>
        <taxon>Sphingomonadales</taxon>
        <taxon>Sphingomonadaceae</taxon>
        <taxon>Novosphingobium</taxon>
    </lineage>
</organism>
<sequence>MATHILDAFLIKFGIETSEFEDSERDIRDRSKRLREDSKKTFDGMEAGSKKFGSSIKNVRNEVVGLGLAFMGARSITDMIGNMMTGAASAERLGTTMGMTTRQVWSWRQAMKGVGGQNGDADAALQSIQKLRMAFQQGQIDPASSGILSRLGVSGNDLRNSNPGDIMRKLSGAQSRMDPELFSSLLSQIGLSGPVTYFLMKGQSSVEQLLDKYEESADQQEELAKKTEDVQQKMAELNTSIQGKLVPVLVRVADGLEKILSILPGGGDAKTRSSSEGRKVLWEDKVFGGLFTIYADKAPKPGGQNLAQSRGQAPVGALNSGNEAQIKQFLTNKGVGSARTLGIMGALFAESKMDPKAVNPTSGAFGINQWLGSRKAELGRRYGVDKNGNPTANLQQQLEFLWWELNGGDHGGKAVLRQNTAAGTARTMIEKFLRPAKGYETTSDLRRAQNYMSSRGGGNITIQNMTVQTKDAASFQRDMRAQVRRHTVAKADQGVAP</sequence>
<dbReference type="Gene3D" id="1.10.530.10">
    <property type="match status" value="1"/>
</dbReference>
<dbReference type="EMBL" id="CP017075">
    <property type="protein sequence ID" value="AOR76341.1"/>
    <property type="molecule type" value="Genomic_DNA"/>
</dbReference>
<evidence type="ECO:0000313" key="3">
    <source>
        <dbReference type="EMBL" id="AOR76341.1"/>
    </source>
</evidence>
<dbReference type="OrthoDB" id="7592628at2"/>
<evidence type="ECO:0000256" key="1">
    <source>
        <dbReference type="SAM" id="Coils"/>
    </source>
</evidence>